<feature type="region of interest" description="Disordered" evidence="1">
    <location>
        <begin position="171"/>
        <end position="199"/>
    </location>
</feature>
<dbReference type="RefSeq" id="XP_038055147.1">
    <property type="nucleotide sequence ID" value="XM_038199219.1"/>
</dbReference>
<dbReference type="OrthoDB" id="10181445at2759"/>
<sequence>MEPTATCSSMNVNESGGTGRSRASNWSHEEIKVLSEFVRAYKHQLMGTSSKSTANVEKVKIHYWKMAGRVLVENGGVERPWKKIRKKWQTITSQARSYHRECNRTGGGEKPDLNPTFEVVLDALAPVAKDGILSADDGESDPAAAIPVEDSTAEELMLDMVANTISLGEVAPAESNPAPPSEEAHHRHPGIVQESEEVTTKTTKVDSILEIEKQKLALEHERLQVAKEQLEVSRQISGSLGEISHNFQLFLSNLLLRDQTN</sequence>
<dbReference type="AlphaFoldDB" id="A0A913ZU91"/>
<dbReference type="Proteomes" id="UP000887568">
    <property type="component" value="Unplaced"/>
</dbReference>
<reference evidence="3" key="1">
    <citation type="submission" date="2022-11" db="UniProtKB">
        <authorList>
            <consortium name="EnsemblMetazoa"/>
        </authorList>
    </citation>
    <scope>IDENTIFICATION</scope>
</reference>
<proteinExistence type="predicted"/>
<dbReference type="GeneID" id="119727356"/>
<dbReference type="Pfam" id="PF13873">
    <property type="entry name" value="Myb_DNA-bind_5"/>
    <property type="match status" value="1"/>
</dbReference>
<evidence type="ECO:0000313" key="3">
    <source>
        <dbReference type="EnsemblMetazoa" id="XP_038055147.1"/>
    </source>
</evidence>
<accession>A0A913ZU91</accession>
<protein>
    <recommendedName>
        <fullName evidence="2">Myb/SANT-like DNA-binding domain-containing protein</fullName>
    </recommendedName>
</protein>
<dbReference type="OMA" id="RKHELFG"/>
<organism evidence="3 4">
    <name type="scientific">Patiria miniata</name>
    <name type="common">Bat star</name>
    <name type="synonym">Asterina miniata</name>
    <dbReference type="NCBI Taxonomy" id="46514"/>
    <lineage>
        <taxon>Eukaryota</taxon>
        <taxon>Metazoa</taxon>
        <taxon>Echinodermata</taxon>
        <taxon>Eleutherozoa</taxon>
        <taxon>Asterozoa</taxon>
        <taxon>Asteroidea</taxon>
        <taxon>Valvatacea</taxon>
        <taxon>Valvatida</taxon>
        <taxon>Asterinidae</taxon>
        <taxon>Patiria</taxon>
    </lineage>
</organism>
<feature type="domain" description="Myb/SANT-like DNA-binding" evidence="2">
    <location>
        <begin position="22"/>
        <end position="97"/>
    </location>
</feature>
<evidence type="ECO:0000259" key="2">
    <source>
        <dbReference type="Pfam" id="PF13873"/>
    </source>
</evidence>
<dbReference type="EnsemblMetazoa" id="XM_038199219.1">
    <property type="protein sequence ID" value="XP_038055147.1"/>
    <property type="gene ID" value="LOC119727356"/>
</dbReference>
<evidence type="ECO:0000313" key="4">
    <source>
        <dbReference type="Proteomes" id="UP000887568"/>
    </source>
</evidence>
<evidence type="ECO:0000256" key="1">
    <source>
        <dbReference type="SAM" id="MobiDB-lite"/>
    </source>
</evidence>
<dbReference type="InterPro" id="IPR028002">
    <property type="entry name" value="Myb_DNA-bind_5"/>
</dbReference>
<name>A0A913ZU91_PATMI</name>
<feature type="region of interest" description="Disordered" evidence="1">
    <location>
        <begin position="1"/>
        <end position="25"/>
    </location>
</feature>
<keyword evidence="4" id="KW-1185">Reference proteome</keyword>